<feature type="region of interest" description="Disordered" evidence="1">
    <location>
        <begin position="148"/>
        <end position="174"/>
    </location>
</feature>
<accession>A0A9X9LVY5</accession>
<reference evidence="2 3" key="1">
    <citation type="submission" date="2018-10" db="EMBL/GenBank/DDBJ databases">
        <authorList>
            <person name="Ekblom R."/>
            <person name="Jareborg N."/>
        </authorList>
    </citation>
    <scope>NUCLEOTIDE SEQUENCE [LARGE SCALE GENOMIC DNA]</scope>
    <source>
        <tissue evidence="2">Muscle</tissue>
    </source>
</reference>
<sequence length="174" mass="18120">MRSPDPERAVEAWLAAGGCGASQAADGLRWGGTDRPGGSAPPLAHRLPPLPAGPLLPGRGGGEGEAVGVQEVQQLLRGHADAVLLQLGLQLGQLEGLVQQDLAVEGRPGADVVPQGLLRGCCGRGRLGRAALLFALVLRRLKGRSELTGRRAERDEKHPRPRPGGPLMEGVRVS</sequence>
<evidence type="ECO:0000313" key="2">
    <source>
        <dbReference type="EMBL" id="VCW97701.1"/>
    </source>
</evidence>
<proteinExistence type="predicted"/>
<dbReference type="AlphaFoldDB" id="A0A9X9LVY5"/>
<feature type="region of interest" description="Disordered" evidence="1">
    <location>
        <begin position="22"/>
        <end position="47"/>
    </location>
</feature>
<evidence type="ECO:0000313" key="3">
    <source>
        <dbReference type="Proteomes" id="UP000269945"/>
    </source>
</evidence>
<name>A0A9X9LVY5_GULGU</name>
<dbReference type="EMBL" id="CYRY02022779">
    <property type="protein sequence ID" value="VCW97701.1"/>
    <property type="molecule type" value="Genomic_DNA"/>
</dbReference>
<comment type="caution">
    <text evidence="2">The sequence shown here is derived from an EMBL/GenBank/DDBJ whole genome shotgun (WGS) entry which is preliminary data.</text>
</comment>
<feature type="compositionally biased region" description="Basic and acidic residues" evidence="1">
    <location>
        <begin position="148"/>
        <end position="158"/>
    </location>
</feature>
<gene>
    <name evidence="2" type="ORF">BN2614_LOCUS5</name>
</gene>
<dbReference type="Proteomes" id="UP000269945">
    <property type="component" value="Unassembled WGS sequence"/>
</dbReference>
<organism evidence="2 3">
    <name type="scientific">Gulo gulo</name>
    <name type="common">Wolverine</name>
    <name type="synonym">Gluton</name>
    <dbReference type="NCBI Taxonomy" id="48420"/>
    <lineage>
        <taxon>Eukaryota</taxon>
        <taxon>Metazoa</taxon>
        <taxon>Chordata</taxon>
        <taxon>Craniata</taxon>
        <taxon>Vertebrata</taxon>
        <taxon>Euteleostomi</taxon>
        <taxon>Mammalia</taxon>
        <taxon>Eutheria</taxon>
        <taxon>Laurasiatheria</taxon>
        <taxon>Carnivora</taxon>
        <taxon>Caniformia</taxon>
        <taxon>Musteloidea</taxon>
        <taxon>Mustelidae</taxon>
        <taxon>Guloninae</taxon>
        <taxon>Gulo</taxon>
    </lineage>
</organism>
<protein>
    <submittedName>
        <fullName evidence="2">Uncharacterized protein</fullName>
    </submittedName>
</protein>
<evidence type="ECO:0000256" key="1">
    <source>
        <dbReference type="SAM" id="MobiDB-lite"/>
    </source>
</evidence>
<feature type="non-terminal residue" evidence="2">
    <location>
        <position position="1"/>
    </location>
</feature>
<keyword evidence="3" id="KW-1185">Reference proteome</keyword>